<evidence type="ECO:0000256" key="11">
    <source>
        <dbReference type="ARBA" id="ARBA00022833"/>
    </source>
</evidence>
<comment type="similarity">
    <text evidence="4">Belongs to the metallo-beta-lactamase superfamily. Class-B beta-lactamase family.</text>
</comment>
<dbReference type="InterPro" id="IPR036866">
    <property type="entry name" value="RibonucZ/Hydroxyglut_hydro"/>
</dbReference>
<dbReference type="PANTHER" id="PTHR42951">
    <property type="entry name" value="METALLO-BETA-LACTAMASE DOMAIN-CONTAINING"/>
    <property type="match status" value="1"/>
</dbReference>
<evidence type="ECO:0000256" key="4">
    <source>
        <dbReference type="ARBA" id="ARBA00005250"/>
    </source>
</evidence>
<comment type="cofactor">
    <cofactor evidence="2">
        <name>Zn(2+)</name>
        <dbReference type="ChEBI" id="CHEBI:29105"/>
    </cofactor>
</comment>
<organism evidence="14 15">
    <name type="scientific">Psychroflexus salis</name>
    <dbReference type="NCBI Taxonomy" id="1526574"/>
    <lineage>
        <taxon>Bacteria</taxon>
        <taxon>Pseudomonadati</taxon>
        <taxon>Bacteroidota</taxon>
        <taxon>Flavobacteriia</taxon>
        <taxon>Flavobacteriales</taxon>
        <taxon>Flavobacteriaceae</taxon>
        <taxon>Psychroflexus</taxon>
    </lineage>
</organism>
<dbReference type="EMBL" id="BMGL01000010">
    <property type="protein sequence ID" value="GGE18191.1"/>
    <property type="molecule type" value="Genomic_DNA"/>
</dbReference>
<dbReference type="Proteomes" id="UP000599688">
    <property type="component" value="Unassembled WGS sequence"/>
</dbReference>
<dbReference type="EC" id="3.5.2.6" evidence="6"/>
<dbReference type="GO" id="GO:0017001">
    <property type="term" value="P:antibiotic catabolic process"/>
    <property type="evidence" value="ECO:0007669"/>
    <property type="project" value="UniProtKB-ARBA"/>
</dbReference>
<evidence type="ECO:0000256" key="8">
    <source>
        <dbReference type="ARBA" id="ARBA00022729"/>
    </source>
</evidence>
<dbReference type="SUPFAM" id="SSF56281">
    <property type="entry name" value="Metallo-hydrolase/oxidoreductase"/>
    <property type="match status" value="1"/>
</dbReference>
<dbReference type="InterPro" id="IPR058199">
    <property type="entry name" value="BlaB//VIM/IMP-1"/>
</dbReference>
<dbReference type="NCBIfam" id="NF033088">
    <property type="entry name" value="bla_subclass_B1"/>
    <property type="match status" value="1"/>
</dbReference>
<dbReference type="SMART" id="SM00849">
    <property type="entry name" value="Lactamase_B"/>
    <property type="match status" value="1"/>
</dbReference>
<dbReference type="PANTHER" id="PTHR42951:SF4">
    <property type="entry name" value="ACYL-COENZYME A THIOESTERASE MBLAC2"/>
    <property type="match status" value="1"/>
</dbReference>
<gene>
    <name evidence="14" type="ORF">GCM10010831_19260</name>
</gene>
<comment type="subunit">
    <text evidence="5">Monomer.</text>
</comment>
<reference evidence="14 15" key="1">
    <citation type="journal article" date="2014" name="Int. J. Syst. Evol. Microbiol.">
        <title>Complete genome sequence of Corynebacterium casei LMG S-19264T (=DSM 44701T), isolated from a smear-ripened cheese.</title>
        <authorList>
            <consortium name="US DOE Joint Genome Institute (JGI-PGF)"/>
            <person name="Walter F."/>
            <person name="Albersmeier A."/>
            <person name="Kalinowski J."/>
            <person name="Ruckert C."/>
        </authorList>
    </citation>
    <scope>NUCLEOTIDE SEQUENCE [LARGE SCALE GENOMIC DNA]</scope>
    <source>
        <strain evidence="14 15">CGMCC 1.12925</strain>
    </source>
</reference>
<keyword evidence="9" id="KW-0574">Periplasm</keyword>
<evidence type="ECO:0000256" key="5">
    <source>
        <dbReference type="ARBA" id="ARBA00011245"/>
    </source>
</evidence>
<comment type="subcellular location">
    <subcellularLocation>
        <location evidence="3">Periplasm</location>
    </subcellularLocation>
</comment>
<keyword evidence="11" id="KW-0862">Zinc</keyword>
<comment type="catalytic activity">
    <reaction evidence="1">
        <text>a beta-lactam + H2O = a substituted beta-amino acid</text>
        <dbReference type="Rhea" id="RHEA:20401"/>
        <dbReference type="ChEBI" id="CHEBI:15377"/>
        <dbReference type="ChEBI" id="CHEBI:35627"/>
        <dbReference type="ChEBI" id="CHEBI:140347"/>
        <dbReference type="EC" id="3.5.2.6"/>
    </reaction>
</comment>
<evidence type="ECO:0000313" key="14">
    <source>
        <dbReference type="EMBL" id="GGE18191.1"/>
    </source>
</evidence>
<dbReference type="Pfam" id="PF00753">
    <property type="entry name" value="Lactamase_B"/>
    <property type="match status" value="1"/>
</dbReference>
<comment type="caution">
    <text evidence="14">The sequence shown here is derived from an EMBL/GenBank/DDBJ whole genome shotgun (WGS) entry which is preliminary data.</text>
</comment>
<evidence type="ECO:0000256" key="7">
    <source>
        <dbReference type="ARBA" id="ARBA00022723"/>
    </source>
</evidence>
<accession>A0A916ZYT9</accession>
<sequence>MKKYLLQISLIALIFNSCQQDQKILKAYESETLKIIQISEHVFQHVTYLDAKNYKSYPCNGMVYVKDNEVIVFDTPTNNQASLELINWIGQKNIRAVVVTHFHNDCLGGLGAFHTKGIQSYATKQTIQLAKGNNEKILPQNLLTNLNEFQIGKQLVFTKYFGEGHTKDNIVGYIPSEKTLFGGCLIKELNASKGNLADANTEDWALTVEKVKNEFTDVDYVIPGHGKSGGKELLDYTIDLFKL</sequence>
<evidence type="ECO:0000256" key="6">
    <source>
        <dbReference type="ARBA" id="ARBA00012865"/>
    </source>
</evidence>
<keyword evidence="10" id="KW-0378">Hydrolase</keyword>
<keyword evidence="15" id="KW-1185">Reference proteome</keyword>
<dbReference type="InterPro" id="IPR050855">
    <property type="entry name" value="NDM-1-like"/>
</dbReference>
<dbReference type="AlphaFoldDB" id="A0A916ZYT9"/>
<name>A0A916ZYT9_9FLAO</name>
<evidence type="ECO:0000256" key="9">
    <source>
        <dbReference type="ARBA" id="ARBA00022764"/>
    </source>
</evidence>
<evidence type="ECO:0000256" key="12">
    <source>
        <dbReference type="ARBA" id="ARBA00023251"/>
    </source>
</evidence>
<evidence type="ECO:0000256" key="10">
    <source>
        <dbReference type="ARBA" id="ARBA00022801"/>
    </source>
</evidence>
<dbReference type="RefSeq" id="WP_188406634.1">
    <property type="nucleotide sequence ID" value="NZ_BMGL01000010.1"/>
</dbReference>
<keyword evidence="8" id="KW-0732">Signal</keyword>
<dbReference type="Gene3D" id="3.60.15.10">
    <property type="entry name" value="Ribonuclease Z/Hydroxyacylglutathione hydrolase-like"/>
    <property type="match status" value="1"/>
</dbReference>
<evidence type="ECO:0000256" key="3">
    <source>
        <dbReference type="ARBA" id="ARBA00004418"/>
    </source>
</evidence>
<protein>
    <recommendedName>
        <fullName evidence="6">beta-lactamase</fullName>
        <ecNumber evidence="6">3.5.2.6</ecNumber>
    </recommendedName>
</protein>
<dbReference type="InterPro" id="IPR001279">
    <property type="entry name" value="Metallo-B-lactamas"/>
</dbReference>
<feature type="domain" description="Metallo-beta-lactamase" evidence="13">
    <location>
        <begin position="58"/>
        <end position="225"/>
    </location>
</feature>
<keyword evidence="12" id="KW-0046">Antibiotic resistance</keyword>
<evidence type="ECO:0000256" key="1">
    <source>
        <dbReference type="ARBA" id="ARBA00001526"/>
    </source>
</evidence>
<evidence type="ECO:0000256" key="2">
    <source>
        <dbReference type="ARBA" id="ARBA00001947"/>
    </source>
</evidence>
<evidence type="ECO:0000259" key="13">
    <source>
        <dbReference type="SMART" id="SM00849"/>
    </source>
</evidence>
<evidence type="ECO:0000313" key="15">
    <source>
        <dbReference type="Proteomes" id="UP000599688"/>
    </source>
</evidence>
<proteinExistence type="inferred from homology"/>
<keyword evidence="7" id="KW-0479">Metal-binding</keyword>